<evidence type="ECO:0000256" key="1">
    <source>
        <dbReference type="SAM" id="MobiDB-lite"/>
    </source>
</evidence>
<dbReference type="GeneTree" id="ENSGT00940000166913"/>
<dbReference type="PANTHER" id="PTHR33861">
    <property type="entry name" value="PROTEIN CBG18333"/>
    <property type="match status" value="1"/>
</dbReference>
<dbReference type="Pfam" id="PF15189">
    <property type="entry name" value="MEIOC"/>
    <property type="match status" value="1"/>
</dbReference>
<dbReference type="PANTHER" id="PTHR33861:SF4">
    <property type="entry name" value="MEIOSIS-SPECIFIC COILED-COIL DOMAIN-CONTAINING PROTEIN MEIOC"/>
    <property type="match status" value="1"/>
</dbReference>
<protein>
    <submittedName>
        <fullName evidence="2">Uncharacterized protein</fullName>
    </submittedName>
</protein>
<feature type="compositionally biased region" description="Polar residues" evidence="1">
    <location>
        <begin position="9"/>
        <end position="19"/>
    </location>
</feature>
<evidence type="ECO:0000313" key="2">
    <source>
        <dbReference type="Ensembl" id="ENSMMDP00005007592.1"/>
    </source>
</evidence>
<accession>A0A667WY00</accession>
<dbReference type="GO" id="GO:0007141">
    <property type="term" value="P:male meiosis I"/>
    <property type="evidence" value="ECO:0007669"/>
    <property type="project" value="TreeGrafter"/>
</dbReference>
<name>A0A667WY00_9TELE</name>
<reference evidence="2" key="1">
    <citation type="submission" date="2019-06" db="EMBL/GenBank/DDBJ databases">
        <authorList>
            <consortium name="Wellcome Sanger Institute Data Sharing"/>
        </authorList>
    </citation>
    <scope>NUCLEOTIDE SEQUENCE [LARGE SCALE GENOMIC DNA]</scope>
</reference>
<organism evidence="2 3">
    <name type="scientific">Myripristis murdjan</name>
    <name type="common">pinecone soldierfish</name>
    <dbReference type="NCBI Taxonomy" id="586833"/>
    <lineage>
        <taxon>Eukaryota</taxon>
        <taxon>Metazoa</taxon>
        <taxon>Chordata</taxon>
        <taxon>Craniata</taxon>
        <taxon>Vertebrata</taxon>
        <taxon>Euteleostomi</taxon>
        <taxon>Actinopterygii</taxon>
        <taxon>Neopterygii</taxon>
        <taxon>Teleostei</taxon>
        <taxon>Neoteleostei</taxon>
        <taxon>Acanthomorphata</taxon>
        <taxon>Holocentriformes</taxon>
        <taxon>Holocentridae</taxon>
        <taxon>Myripristis</taxon>
    </lineage>
</organism>
<dbReference type="GO" id="GO:0048255">
    <property type="term" value="P:mRNA stabilization"/>
    <property type="evidence" value="ECO:0007669"/>
    <property type="project" value="TreeGrafter"/>
</dbReference>
<proteinExistence type="predicted"/>
<reference evidence="2" key="2">
    <citation type="submission" date="2025-08" db="UniProtKB">
        <authorList>
            <consortium name="Ensembl"/>
        </authorList>
    </citation>
    <scope>IDENTIFICATION</scope>
</reference>
<dbReference type="Ensembl" id="ENSMMDT00005007812.1">
    <property type="protein sequence ID" value="ENSMMDP00005007592.1"/>
    <property type="gene ID" value="ENSMMDG00005004150.1"/>
</dbReference>
<dbReference type="InterPro" id="IPR027963">
    <property type="entry name" value="MEIOC"/>
</dbReference>
<feature type="region of interest" description="Disordered" evidence="1">
    <location>
        <begin position="1"/>
        <end position="26"/>
    </location>
</feature>
<dbReference type="InParanoid" id="A0A667WY00"/>
<dbReference type="AlphaFoldDB" id="A0A667WY00"/>
<evidence type="ECO:0000313" key="3">
    <source>
        <dbReference type="Proteomes" id="UP000472263"/>
    </source>
</evidence>
<dbReference type="GO" id="GO:0005737">
    <property type="term" value="C:cytoplasm"/>
    <property type="evidence" value="ECO:0007669"/>
    <property type="project" value="TreeGrafter"/>
</dbReference>
<sequence>MGRSGDSIHPSTASTSKSPRTMKNRGRSMSQLHFCLEECNEQLRCLEKERKKTEAILTKIFPGKPTAAVTNATLPKTPPNPTRVDHLIVNQIREHARVVSLMGKMERLCSIPLPAHLHSTLDRHYMAISVTQTRRKEEFVDMSKGQRQGGAPFREDRDAILLAVALKDLCAATSKSRTALWCALQMTLPRPESFDIHRHQYTVYI</sequence>
<dbReference type="Proteomes" id="UP000472263">
    <property type="component" value="Chromosome 8"/>
</dbReference>
<keyword evidence="3" id="KW-1185">Reference proteome</keyword>
<dbReference type="GO" id="GO:0007144">
    <property type="term" value="P:female meiosis I"/>
    <property type="evidence" value="ECO:0007669"/>
    <property type="project" value="TreeGrafter"/>
</dbReference>
<dbReference type="GO" id="GO:0005634">
    <property type="term" value="C:nucleus"/>
    <property type="evidence" value="ECO:0007669"/>
    <property type="project" value="TreeGrafter"/>
</dbReference>
<reference evidence="2" key="3">
    <citation type="submission" date="2025-09" db="UniProtKB">
        <authorList>
            <consortium name="Ensembl"/>
        </authorList>
    </citation>
    <scope>IDENTIFICATION</scope>
</reference>